<organism evidence="1 2">
    <name type="scientific">Romanomermis culicivorax</name>
    <name type="common">Nematode worm</name>
    <dbReference type="NCBI Taxonomy" id="13658"/>
    <lineage>
        <taxon>Eukaryota</taxon>
        <taxon>Metazoa</taxon>
        <taxon>Ecdysozoa</taxon>
        <taxon>Nematoda</taxon>
        <taxon>Enoplea</taxon>
        <taxon>Dorylaimia</taxon>
        <taxon>Mermithida</taxon>
        <taxon>Mermithoidea</taxon>
        <taxon>Mermithidae</taxon>
        <taxon>Romanomermis</taxon>
    </lineage>
</organism>
<sequence>MDKRVDHADGKILGLNEALWVVEATGFIKEKCNVGAEELNQQHFLPSLGSEEFNRQIDTGWELQAGQYISVWLISGSKSGIARK</sequence>
<accession>A0A915JEU1</accession>
<protein>
    <submittedName>
        <fullName evidence="2">Uncharacterized protein</fullName>
    </submittedName>
</protein>
<evidence type="ECO:0000313" key="2">
    <source>
        <dbReference type="WBParaSite" id="nRc.2.0.1.t24709-RA"/>
    </source>
</evidence>
<dbReference type="Proteomes" id="UP000887565">
    <property type="component" value="Unplaced"/>
</dbReference>
<keyword evidence="1" id="KW-1185">Reference proteome</keyword>
<dbReference type="WBParaSite" id="nRc.2.0.1.t24709-RA">
    <property type="protein sequence ID" value="nRc.2.0.1.t24709-RA"/>
    <property type="gene ID" value="nRc.2.0.1.g24709"/>
</dbReference>
<dbReference type="AlphaFoldDB" id="A0A915JEU1"/>
<reference evidence="2" key="1">
    <citation type="submission" date="2022-11" db="UniProtKB">
        <authorList>
            <consortium name="WormBaseParasite"/>
        </authorList>
    </citation>
    <scope>IDENTIFICATION</scope>
</reference>
<proteinExistence type="predicted"/>
<evidence type="ECO:0000313" key="1">
    <source>
        <dbReference type="Proteomes" id="UP000887565"/>
    </source>
</evidence>
<name>A0A915JEU1_ROMCU</name>